<name>A0ABN1Q618_9ACTN</name>
<organism evidence="2 3">
    <name type="scientific">Actinocorallia libanotica</name>
    <dbReference type="NCBI Taxonomy" id="46162"/>
    <lineage>
        <taxon>Bacteria</taxon>
        <taxon>Bacillati</taxon>
        <taxon>Actinomycetota</taxon>
        <taxon>Actinomycetes</taxon>
        <taxon>Streptosporangiales</taxon>
        <taxon>Thermomonosporaceae</taxon>
        <taxon>Actinocorallia</taxon>
    </lineage>
</organism>
<sequence>MTDYLLALAVDHLAIGNWLFTTAHSDSSPPDPPEPIPRPVLTGSAQNDEEDEWSESDPPVTTSQELAAFFTH</sequence>
<evidence type="ECO:0000313" key="2">
    <source>
        <dbReference type="EMBL" id="GAA0938079.1"/>
    </source>
</evidence>
<evidence type="ECO:0000313" key="3">
    <source>
        <dbReference type="Proteomes" id="UP001500665"/>
    </source>
</evidence>
<accession>A0ABN1Q618</accession>
<keyword evidence="3" id="KW-1185">Reference proteome</keyword>
<feature type="compositionally biased region" description="Pro residues" evidence="1">
    <location>
        <begin position="29"/>
        <end position="38"/>
    </location>
</feature>
<reference evidence="2 3" key="1">
    <citation type="journal article" date="2019" name="Int. J. Syst. Evol. Microbiol.">
        <title>The Global Catalogue of Microorganisms (GCM) 10K type strain sequencing project: providing services to taxonomists for standard genome sequencing and annotation.</title>
        <authorList>
            <consortium name="The Broad Institute Genomics Platform"/>
            <consortium name="The Broad Institute Genome Sequencing Center for Infectious Disease"/>
            <person name="Wu L."/>
            <person name="Ma J."/>
        </authorList>
    </citation>
    <scope>NUCLEOTIDE SEQUENCE [LARGE SCALE GENOMIC DNA]</scope>
    <source>
        <strain evidence="2 3">JCM 10696</strain>
    </source>
</reference>
<protein>
    <submittedName>
        <fullName evidence="2">Uncharacterized protein</fullName>
    </submittedName>
</protein>
<gene>
    <name evidence="2" type="ORF">GCM10009550_05450</name>
</gene>
<feature type="region of interest" description="Disordered" evidence="1">
    <location>
        <begin position="23"/>
        <end position="63"/>
    </location>
</feature>
<dbReference type="EMBL" id="BAAAHH010000001">
    <property type="protein sequence ID" value="GAA0938079.1"/>
    <property type="molecule type" value="Genomic_DNA"/>
</dbReference>
<dbReference type="Proteomes" id="UP001500665">
    <property type="component" value="Unassembled WGS sequence"/>
</dbReference>
<evidence type="ECO:0000256" key="1">
    <source>
        <dbReference type="SAM" id="MobiDB-lite"/>
    </source>
</evidence>
<proteinExistence type="predicted"/>
<comment type="caution">
    <text evidence="2">The sequence shown here is derived from an EMBL/GenBank/DDBJ whole genome shotgun (WGS) entry which is preliminary data.</text>
</comment>